<dbReference type="PROSITE" id="PS51832">
    <property type="entry name" value="HD_GYP"/>
    <property type="match status" value="1"/>
</dbReference>
<dbReference type="eggNOG" id="COG2206">
    <property type="taxonomic scope" value="Bacteria"/>
</dbReference>
<dbReference type="Pfam" id="PF01590">
    <property type="entry name" value="GAF"/>
    <property type="match status" value="1"/>
</dbReference>
<evidence type="ECO:0000313" key="3">
    <source>
        <dbReference type="Proteomes" id="UP000007718"/>
    </source>
</evidence>
<proteinExistence type="predicted"/>
<dbReference type="HOGENOM" id="CLU_595457_0_0_0"/>
<dbReference type="Proteomes" id="UP000007718">
    <property type="component" value="Chromosome"/>
</dbReference>
<dbReference type="CDD" id="cd00077">
    <property type="entry name" value="HDc"/>
    <property type="match status" value="1"/>
</dbReference>
<dbReference type="KEGG" id="dpt:Deipr_0754"/>
<accession>F0RLS2</accession>
<dbReference type="InterPro" id="IPR006675">
    <property type="entry name" value="HDIG_dom"/>
</dbReference>
<dbReference type="Gene3D" id="3.30.450.40">
    <property type="match status" value="1"/>
</dbReference>
<keyword evidence="2" id="KW-0378">Hydrolase</keyword>
<organism evidence="2 3">
    <name type="scientific">Deinococcus proteolyticus (strain ATCC 35074 / DSM 20540 / JCM 6276 / NBRC 101906 / NCIMB 13154 / VKM Ac-1939 / CCM 2703 / MRP)</name>
    <dbReference type="NCBI Taxonomy" id="693977"/>
    <lineage>
        <taxon>Bacteria</taxon>
        <taxon>Thermotogati</taxon>
        <taxon>Deinococcota</taxon>
        <taxon>Deinococci</taxon>
        <taxon>Deinococcales</taxon>
        <taxon>Deinococcaceae</taxon>
        <taxon>Deinococcus</taxon>
    </lineage>
</organism>
<sequence length="459" mass="50375">MGSATLSAVLAQVLPLLTALLAVGVLGYAAADANQALMAAAAVLLAALTTSLSGPIRWAALLAYPVAFLGYILLFPEQLAAEDLLTATLVLAGLFLIIYREQLNISDLRWQRRTVHALRSGSERLAQAQTAQQVTEAGVEMIYELGLAPNLAYLAYRGGSPQILAARGAFVPFTGQPIFPSHNDSRSVQADHWVVEEALVRLPRSERTRFLAVPVNNRDTQHLGTILLARPSNADFHPDNMGVLQSFARLLGAQLGQFAAIDELREARDLSLKALGGTLEQRDDETGGHTGRVVDLSLRLGRALGFSEAKLTALRWGAYLHDLGKIAIPDAILHKPGLLTPSERKVMESHTKVGYDLLQNLHFLPTETLDLVRYHHEKWNGSGYPAGLRGYDIPETARVFSIVDVYDALTSERPYKEAWSQQRALRELQDQAGKHFDPHYVDVFLRMLQEEGDGGLLQQ</sequence>
<dbReference type="SMART" id="SM00471">
    <property type="entry name" value="HDc"/>
    <property type="match status" value="1"/>
</dbReference>
<dbReference type="SUPFAM" id="SSF109604">
    <property type="entry name" value="HD-domain/PDEase-like"/>
    <property type="match status" value="1"/>
</dbReference>
<dbReference type="Pfam" id="PF13487">
    <property type="entry name" value="HD_5"/>
    <property type="match status" value="1"/>
</dbReference>
<dbReference type="PANTHER" id="PTHR45228:SF1">
    <property type="entry name" value="CYCLIC DI-GMP PHOSPHODIESTERASE TM_0186"/>
    <property type="match status" value="1"/>
</dbReference>
<dbReference type="InterPro" id="IPR003607">
    <property type="entry name" value="HD/PDEase_dom"/>
</dbReference>
<name>F0RLS2_DEIPM</name>
<evidence type="ECO:0000313" key="2">
    <source>
        <dbReference type="EMBL" id="ADY25911.1"/>
    </source>
</evidence>
<dbReference type="PANTHER" id="PTHR45228">
    <property type="entry name" value="CYCLIC DI-GMP PHOSPHODIESTERASE TM_0186-RELATED"/>
    <property type="match status" value="1"/>
</dbReference>
<dbReference type="NCBIfam" id="TIGR00277">
    <property type="entry name" value="HDIG"/>
    <property type="match status" value="1"/>
</dbReference>
<dbReference type="SUPFAM" id="SSF55781">
    <property type="entry name" value="GAF domain-like"/>
    <property type="match status" value="1"/>
</dbReference>
<protein>
    <submittedName>
        <fullName evidence="2">Metal dependent phosphohydrolase with GAF sensor</fullName>
    </submittedName>
</protein>
<dbReference type="STRING" id="693977.Deipr_0754"/>
<keyword evidence="3" id="KW-1185">Reference proteome</keyword>
<dbReference type="Gene3D" id="1.10.3210.10">
    <property type="entry name" value="Hypothetical protein af1432"/>
    <property type="match status" value="1"/>
</dbReference>
<reference evidence="2 3" key="2">
    <citation type="journal article" date="2012" name="Stand. Genomic Sci.">
        <title>Complete genome sequence of the orange-red pigmented, radioresistant Deinococcus proteolyticus type strain (MRP(T)).</title>
        <authorList>
            <person name="Copeland A."/>
            <person name="Zeytun A."/>
            <person name="Yassawong M."/>
            <person name="Nolan M."/>
            <person name="Lucas S."/>
            <person name="Hammon N."/>
            <person name="Deshpande S."/>
            <person name="Cheng J.F."/>
            <person name="Han C."/>
            <person name="Tapia R."/>
            <person name="Goodwin L.A."/>
            <person name="Pitluck S."/>
            <person name="Mavromatis K."/>
            <person name="Liolios K."/>
            <person name="Pagani I."/>
            <person name="Ivanova N."/>
            <person name="Mikhailova N."/>
            <person name="Pati A."/>
            <person name="Chen A."/>
            <person name="Palaniappan K."/>
            <person name="Land M."/>
            <person name="Hauser L."/>
            <person name="Jeffries C.D."/>
            <person name="Brambilla E.M."/>
            <person name="Rohde M."/>
            <person name="Sikorski J."/>
            <person name="Pukall R."/>
            <person name="Goker M."/>
            <person name="Detter J.C."/>
            <person name="Woyke T."/>
            <person name="Bristow J."/>
            <person name="Eisen J.A."/>
            <person name="Markowitz V."/>
            <person name="Hugenholtz P."/>
            <person name="Kyrpides N.C."/>
            <person name="Klenk H.P."/>
            <person name="Lapidus A."/>
        </authorList>
    </citation>
    <scope>NUCLEOTIDE SEQUENCE [LARGE SCALE GENOMIC DNA]</scope>
    <source>
        <strain evidence="3">ATCC 35074 / DSM 20540 / JCM 6276 / NBRC 101906 / NCIMB 13154 / VKM Ac-1939 / CCM 2703 / MRP</strain>
    </source>
</reference>
<dbReference type="InterPro" id="IPR052020">
    <property type="entry name" value="Cyclic_di-GMP/3'3'-cGAMP_PDE"/>
</dbReference>
<dbReference type="GO" id="GO:0016787">
    <property type="term" value="F:hydrolase activity"/>
    <property type="evidence" value="ECO:0007669"/>
    <property type="project" value="UniProtKB-KW"/>
</dbReference>
<dbReference type="InterPro" id="IPR003018">
    <property type="entry name" value="GAF"/>
</dbReference>
<dbReference type="EMBL" id="CP002536">
    <property type="protein sequence ID" value="ADY25911.1"/>
    <property type="molecule type" value="Genomic_DNA"/>
</dbReference>
<dbReference type="InterPro" id="IPR037522">
    <property type="entry name" value="HD_GYP_dom"/>
</dbReference>
<gene>
    <name evidence="2" type="ordered locus">Deipr_0754</name>
</gene>
<dbReference type="InterPro" id="IPR029016">
    <property type="entry name" value="GAF-like_dom_sf"/>
</dbReference>
<dbReference type="eggNOG" id="COG2203">
    <property type="taxonomic scope" value="Bacteria"/>
</dbReference>
<reference evidence="3" key="1">
    <citation type="submission" date="2011-02" db="EMBL/GenBank/DDBJ databases">
        <title>The complete sequence of chromosome of Deinococcus proteolyticus DSM 20540.</title>
        <authorList>
            <consortium name="US DOE Joint Genome Institute (JGI-PGF)"/>
            <person name="Lucas S."/>
            <person name="Copeland A."/>
            <person name="Lapidus A."/>
            <person name="Bruce D."/>
            <person name="Goodwin L."/>
            <person name="Pitluck S."/>
            <person name="Kyrpides N."/>
            <person name="Mavromatis K."/>
            <person name="Pagani I."/>
            <person name="Ivanova N."/>
            <person name="Ovchinnikova G."/>
            <person name="Zeytun A."/>
            <person name="Detter J.C."/>
            <person name="Han C."/>
            <person name="Land M."/>
            <person name="Hauser L."/>
            <person name="Markowitz V."/>
            <person name="Cheng J.-F."/>
            <person name="Hugenholtz P."/>
            <person name="Woyke T."/>
            <person name="Wu D."/>
            <person name="Pukall R."/>
            <person name="Steenblock K."/>
            <person name="Brambilla E."/>
            <person name="Klenk H.-P."/>
            <person name="Eisen J.A."/>
        </authorList>
    </citation>
    <scope>NUCLEOTIDE SEQUENCE [LARGE SCALE GENOMIC DNA]</scope>
    <source>
        <strain evidence="3">ATCC 35074 / DSM 20540 / JCM 6276 / NBRC 101906 / NCIMB 13154 / VKM Ac-1939 / CCM 2703 / MRP</strain>
    </source>
</reference>
<feature type="domain" description="HD-GYP" evidence="1">
    <location>
        <begin position="264"/>
        <end position="459"/>
    </location>
</feature>
<evidence type="ECO:0000259" key="1">
    <source>
        <dbReference type="PROSITE" id="PS51832"/>
    </source>
</evidence>
<dbReference type="AlphaFoldDB" id="F0RLS2"/>